<gene>
    <name evidence="1" type="ORF">LEP1GSC105_4965</name>
</gene>
<dbReference type="AlphaFoldDB" id="A0A0E2DEP2"/>
<evidence type="ECO:0000313" key="2">
    <source>
        <dbReference type="Proteomes" id="UP000001340"/>
    </source>
</evidence>
<comment type="caution">
    <text evidence="1">The sequence shown here is derived from an EMBL/GenBank/DDBJ whole genome shotgun (WGS) entry which is preliminary data.</text>
</comment>
<name>A0A0E2DEP2_LEPIR</name>
<reference evidence="1 2" key="1">
    <citation type="submission" date="2012-10" db="EMBL/GenBank/DDBJ databases">
        <authorList>
            <person name="Harkins D.M."/>
            <person name="Durkin A.S."/>
            <person name="Brinkac L.M."/>
            <person name="Haft D.H."/>
            <person name="Selengut J.D."/>
            <person name="Sanka R."/>
            <person name="DePew J."/>
            <person name="Purushe J."/>
            <person name="Chanthongthip A."/>
            <person name="Lattana O."/>
            <person name="Phetsouvanh R."/>
            <person name="Newton P.N."/>
            <person name="Vinetz J.M."/>
            <person name="Sutton G.G."/>
            <person name="Nierman W.C."/>
            <person name="Fouts D.E."/>
        </authorList>
    </citation>
    <scope>NUCLEOTIDE SEQUENCE [LARGE SCALE GENOMIC DNA]</scope>
    <source>
        <strain evidence="1 2">UI 12758</strain>
    </source>
</reference>
<dbReference type="Proteomes" id="UP000001340">
    <property type="component" value="Unassembled WGS sequence"/>
</dbReference>
<evidence type="ECO:0000313" key="1">
    <source>
        <dbReference type="EMBL" id="EKR54117.1"/>
    </source>
</evidence>
<proteinExistence type="predicted"/>
<organism evidence="1 2">
    <name type="scientific">Leptospira interrogans str. UI 12758</name>
    <dbReference type="NCBI Taxonomy" id="1049938"/>
    <lineage>
        <taxon>Bacteria</taxon>
        <taxon>Pseudomonadati</taxon>
        <taxon>Spirochaetota</taxon>
        <taxon>Spirochaetia</taxon>
        <taxon>Leptospirales</taxon>
        <taxon>Leptospiraceae</taxon>
        <taxon>Leptospira</taxon>
    </lineage>
</organism>
<accession>A0A0E2DEP2</accession>
<protein>
    <submittedName>
        <fullName evidence="1">Uncharacterized protein</fullName>
    </submittedName>
</protein>
<dbReference type="EMBL" id="AHNR02000056">
    <property type="protein sequence ID" value="EKR54117.1"/>
    <property type="molecule type" value="Genomic_DNA"/>
</dbReference>
<sequence length="43" mass="5068">MLFIYIIFQPIKPRSFLSLKGESGLKPESFHKDVLDLRVLFFP</sequence>